<evidence type="ECO:0000313" key="8">
    <source>
        <dbReference type="Proteomes" id="UP000233524"/>
    </source>
</evidence>
<dbReference type="OrthoDB" id="364779at2759"/>
<evidence type="ECO:0000259" key="6">
    <source>
        <dbReference type="Pfam" id="PF04884"/>
    </source>
</evidence>
<dbReference type="PANTHER" id="PTHR12770:SF31">
    <property type="entry name" value="RUS FAMILY MEMBER 1"/>
    <property type="match status" value="1"/>
</dbReference>
<proteinExistence type="inferred from homology"/>
<evidence type="ECO:0000256" key="4">
    <source>
        <dbReference type="ARBA" id="ARBA00022989"/>
    </source>
</evidence>
<dbReference type="Pfam" id="PF04884">
    <property type="entry name" value="UVB_sens_prot"/>
    <property type="match status" value="1"/>
</dbReference>
<dbReference type="Proteomes" id="UP000233524">
    <property type="component" value="Unassembled WGS sequence"/>
</dbReference>
<keyword evidence="5" id="KW-0472">Membrane</keyword>
<protein>
    <recommendedName>
        <fullName evidence="6">Protein root UVB sensitive/RUS domain-containing protein</fullName>
    </recommendedName>
</protein>
<dbReference type="PANTHER" id="PTHR12770">
    <property type="entry name" value="RUS1 FAMILY PROTEIN C16ORF58"/>
    <property type="match status" value="1"/>
</dbReference>
<organism evidence="7 8">
    <name type="scientific">Lomentospora prolificans</name>
    <dbReference type="NCBI Taxonomy" id="41688"/>
    <lineage>
        <taxon>Eukaryota</taxon>
        <taxon>Fungi</taxon>
        <taxon>Dikarya</taxon>
        <taxon>Ascomycota</taxon>
        <taxon>Pezizomycotina</taxon>
        <taxon>Sordariomycetes</taxon>
        <taxon>Hypocreomycetidae</taxon>
        <taxon>Microascales</taxon>
        <taxon>Microascaceae</taxon>
        <taxon>Lomentospora</taxon>
    </lineage>
</organism>
<keyword evidence="8" id="KW-1185">Reference proteome</keyword>
<evidence type="ECO:0000256" key="3">
    <source>
        <dbReference type="ARBA" id="ARBA00022692"/>
    </source>
</evidence>
<dbReference type="GO" id="GO:0016020">
    <property type="term" value="C:membrane"/>
    <property type="evidence" value="ECO:0007669"/>
    <property type="project" value="UniProtKB-SubCell"/>
</dbReference>
<dbReference type="InterPro" id="IPR006968">
    <property type="entry name" value="RUS_fam"/>
</dbReference>
<dbReference type="AlphaFoldDB" id="A0A2N3NIL0"/>
<dbReference type="VEuPathDB" id="FungiDB:jhhlp_001575"/>
<evidence type="ECO:0000256" key="5">
    <source>
        <dbReference type="ARBA" id="ARBA00023136"/>
    </source>
</evidence>
<reference evidence="7 8" key="1">
    <citation type="journal article" date="2017" name="G3 (Bethesda)">
        <title>First Draft Genome Sequence of the Pathogenic Fungus Lomentospora prolificans (Formerly Scedosporium prolificans).</title>
        <authorList>
            <person name="Luo R."/>
            <person name="Zimin A."/>
            <person name="Workman R."/>
            <person name="Fan Y."/>
            <person name="Pertea G."/>
            <person name="Grossman N."/>
            <person name="Wear M.P."/>
            <person name="Jia B."/>
            <person name="Miller H."/>
            <person name="Casadevall A."/>
            <person name="Timp W."/>
            <person name="Zhang S.X."/>
            <person name="Salzberg S.L."/>
        </authorList>
    </citation>
    <scope>NUCLEOTIDE SEQUENCE [LARGE SCALE GENOMIC DNA]</scope>
    <source>
        <strain evidence="7 8">JHH-5317</strain>
    </source>
</reference>
<evidence type="ECO:0000313" key="7">
    <source>
        <dbReference type="EMBL" id="PKS12275.1"/>
    </source>
</evidence>
<dbReference type="InParanoid" id="A0A2N3NIL0"/>
<comment type="similarity">
    <text evidence="2">Belongs to the RUS1 family.</text>
</comment>
<keyword evidence="4" id="KW-1133">Transmembrane helix</keyword>
<evidence type="ECO:0000256" key="1">
    <source>
        <dbReference type="ARBA" id="ARBA00004370"/>
    </source>
</evidence>
<comment type="subcellular location">
    <subcellularLocation>
        <location evidence="1">Membrane</location>
    </subcellularLocation>
</comment>
<keyword evidence="3" id="KW-0812">Transmembrane</keyword>
<evidence type="ECO:0000256" key="2">
    <source>
        <dbReference type="ARBA" id="ARBA00007558"/>
    </source>
</evidence>
<comment type="caution">
    <text evidence="7">The sequence shown here is derived from an EMBL/GenBank/DDBJ whole genome shotgun (WGS) entry which is preliminary data.</text>
</comment>
<dbReference type="EMBL" id="NLAX01000004">
    <property type="protein sequence ID" value="PKS12275.1"/>
    <property type="molecule type" value="Genomic_DNA"/>
</dbReference>
<name>A0A2N3NIL0_9PEZI</name>
<feature type="domain" description="Protein root UVB sensitive/RUS" evidence="6">
    <location>
        <begin position="69"/>
        <end position="303"/>
    </location>
</feature>
<gene>
    <name evidence="7" type="ORF">jhhlp_001575</name>
</gene>
<sequence length="471" mass="52638">MEDEKPFKSGEESLGQSLGERKSIKILELDKGGVLQRRWVHSSNDEIFKLPSSAHHSSPGRDSIRTWAESCRRFLLEAFLPVGFPRSVSEDYLAYQRYDSLQAFFSTISGMLADRALLEGLGVGDANSTATYAVLLGVFKDITSRLCTIGFAQRFGLNIEPECKKYRFMADFFNDTAFFLVLASPRVGGPTKAILLACAEGLRAMCGVAGSASKAALSSHFALQDNMAELNAKEASQETAVGLIGLLFGTIVVKSIEDRTLVLCLMVALVLGHLYVNYLGVRCVILRTLNRQRATLVFDHWLRYGKVLTPAQISSQETILSWVPLIRNSRGEERAMVHFARDYSDFMEGGQGFTIFEQKHFKITTRYMPRPGLLRTKILLMVGAEPVDAIKAWFMAMEMVWNCKDCVIEGNFCVSDEMREKLGRVSLFDDPNLFEELEKAGWDVATSAMETGNAVRVQILQDDSYESKKDE</sequence>
<dbReference type="InterPro" id="IPR054549">
    <property type="entry name" value="UVB_sens_RUS_dom"/>
</dbReference>
<accession>A0A2N3NIL0</accession>